<dbReference type="InterPro" id="IPR011990">
    <property type="entry name" value="TPR-like_helical_dom_sf"/>
</dbReference>
<dbReference type="InterPro" id="IPR036388">
    <property type="entry name" value="WH-like_DNA-bd_sf"/>
</dbReference>
<dbReference type="InterPro" id="IPR027417">
    <property type="entry name" value="P-loop_NTPase"/>
</dbReference>
<evidence type="ECO:0000256" key="3">
    <source>
        <dbReference type="ARBA" id="ARBA00023163"/>
    </source>
</evidence>
<dbReference type="Gene3D" id="1.10.10.10">
    <property type="entry name" value="Winged helix-like DNA-binding domain superfamily/Winged helix DNA-binding domain"/>
    <property type="match status" value="1"/>
</dbReference>
<keyword evidence="3" id="KW-0804">Transcription</keyword>
<dbReference type="EMBL" id="QZKI01000117">
    <property type="protein sequence ID" value="RJP66349.1"/>
    <property type="molecule type" value="Genomic_DNA"/>
</dbReference>
<dbReference type="Gene3D" id="1.25.40.10">
    <property type="entry name" value="Tetratricopeptide repeat domain"/>
    <property type="match status" value="1"/>
</dbReference>
<dbReference type="Gene3D" id="3.40.50.300">
    <property type="entry name" value="P-loop containing nucleotide triphosphate hydrolases"/>
    <property type="match status" value="1"/>
</dbReference>
<dbReference type="InterPro" id="IPR019734">
    <property type="entry name" value="TPR_rpt"/>
</dbReference>
<proteinExistence type="predicted"/>
<organism evidence="5 6">
    <name type="scientific">Candidatus Abyssobacteria bacterium SURF_17</name>
    <dbReference type="NCBI Taxonomy" id="2093361"/>
    <lineage>
        <taxon>Bacteria</taxon>
        <taxon>Pseudomonadati</taxon>
        <taxon>Candidatus Hydrogenedentota</taxon>
        <taxon>Candidatus Abyssobacteria</taxon>
    </lineage>
</organism>
<dbReference type="SMART" id="SM00421">
    <property type="entry name" value="HTH_LUXR"/>
    <property type="match status" value="1"/>
</dbReference>
<dbReference type="InterPro" id="IPR016032">
    <property type="entry name" value="Sig_transdc_resp-reg_C-effctor"/>
</dbReference>
<reference evidence="5 6" key="1">
    <citation type="journal article" date="2017" name="ISME J.">
        <title>Energy and carbon metabolisms in a deep terrestrial subsurface fluid microbial community.</title>
        <authorList>
            <person name="Momper L."/>
            <person name="Jungbluth S.P."/>
            <person name="Lee M.D."/>
            <person name="Amend J.P."/>
        </authorList>
    </citation>
    <scope>NUCLEOTIDE SEQUENCE [LARGE SCALE GENOMIC DNA]</scope>
    <source>
        <strain evidence="5">SURF_17</strain>
    </source>
</reference>
<dbReference type="Pfam" id="PF00196">
    <property type="entry name" value="GerE"/>
    <property type="match status" value="1"/>
</dbReference>
<keyword evidence="2" id="KW-0238">DNA-binding</keyword>
<dbReference type="Pfam" id="PF25873">
    <property type="entry name" value="WHD_MalT"/>
    <property type="match status" value="1"/>
</dbReference>
<dbReference type="GO" id="GO:0006355">
    <property type="term" value="P:regulation of DNA-templated transcription"/>
    <property type="evidence" value="ECO:0007669"/>
    <property type="project" value="InterPro"/>
</dbReference>
<evidence type="ECO:0000313" key="6">
    <source>
        <dbReference type="Proteomes" id="UP000285961"/>
    </source>
</evidence>
<dbReference type="PANTHER" id="PTHR44688">
    <property type="entry name" value="DNA-BINDING TRANSCRIPTIONAL ACTIVATOR DEVR_DOSR"/>
    <property type="match status" value="1"/>
</dbReference>
<name>A0A419ESH1_9BACT</name>
<dbReference type="PRINTS" id="PR00038">
    <property type="entry name" value="HTHLUXR"/>
</dbReference>
<evidence type="ECO:0000256" key="1">
    <source>
        <dbReference type="ARBA" id="ARBA00023015"/>
    </source>
</evidence>
<gene>
    <name evidence="5" type="ORF">C4532_16175</name>
</gene>
<dbReference type="AlphaFoldDB" id="A0A419ESH1"/>
<dbReference type="Proteomes" id="UP000285961">
    <property type="component" value="Unassembled WGS sequence"/>
</dbReference>
<evidence type="ECO:0000313" key="5">
    <source>
        <dbReference type="EMBL" id="RJP66349.1"/>
    </source>
</evidence>
<dbReference type="SUPFAM" id="SSF52540">
    <property type="entry name" value="P-loop containing nucleoside triphosphate hydrolases"/>
    <property type="match status" value="1"/>
</dbReference>
<dbReference type="InterPro" id="IPR041617">
    <property type="entry name" value="TPR_MalT"/>
</dbReference>
<keyword evidence="1" id="KW-0805">Transcription regulation</keyword>
<evidence type="ECO:0000259" key="4">
    <source>
        <dbReference type="PROSITE" id="PS50043"/>
    </source>
</evidence>
<sequence length="894" mass="101674">MEILRTKLNRPRSGEDILSRPHLLKFLEKHHNLPLILISAPAGYGKSTLASQWLEGCNFPSAWLSLDQSTDDLHTFLTYFIAAVQSIFPNACQKTNVFLKAANLPPLPVLSMSLINELDEIDQDFILVLDDYHHIHEQVVHDLFSELLRNPPRHTHIILITRRDPPLSLNNLRARQKMAEIRIQDLRFAQEETAAFLEHLLEKRIDQATAAAWTERTEGWVTGLRLAALSMRHRGDIDSLILEAHDSVQYVTEYLFSEILSQQPSAIRQCLLNVSILDRFCAPLIEALLEPDGEQGEEKLNPWDLIEVLQEQNMFIIRLDAKNQWFRFHHLFRDLLQNQLERHRSREVVVKLHSRASVWFAENGWVEEAIRHALKAGDTLSATQIVGRNRQAILNEDKCHILEKWLTVMPEEIKQESVDLLLAQVWVLLHHLAIYALPPILEKIEKIADRETIDISSRGEIDFFRGYACYLQGQGLQSEEYLRKALERIPETYYLARGQAIVYHALALQMIGRKEMAVQGLNDKLRASRSSKGITITRLLGALGFIHLLDCNISQSLVAMQRAQEIASRHDIFYAESWALYVEALIHFLRNELDDALPDFSRILENPYIVHTAVAVDSFCALAQIYQIRQQPDKAQETLKLLLDFAAQTGDPGFIAISLSCQAHLSMLRGDMAQALLWLRSADLIPDASIMLFWVEVPRITKCRVLIADGSDASLQEALDTLHKYKHENKALHNTIQQIGILALMATGYKKQGRIDEALATLGHAIELAEPGGVIRPFIEPGPEMADLVKRLIKKNVATNFVGQILTAFREEHLRAAYPVSSIAQPLVDPLTKREMEILNLLAKRERRKKIAETLFISPETVKRHTTNIYQKLGVNNQEEAVAKAKALGILSPQ</sequence>
<dbReference type="SUPFAM" id="SSF48452">
    <property type="entry name" value="TPR-like"/>
    <property type="match status" value="1"/>
</dbReference>
<dbReference type="PANTHER" id="PTHR44688:SF16">
    <property type="entry name" value="DNA-BINDING TRANSCRIPTIONAL ACTIVATOR DEVR_DOSR"/>
    <property type="match status" value="1"/>
</dbReference>
<evidence type="ECO:0000256" key="2">
    <source>
        <dbReference type="ARBA" id="ARBA00023125"/>
    </source>
</evidence>
<feature type="domain" description="HTH luxR-type" evidence="4">
    <location>
        <begin position="824"/>
        <end position="889"/>
    </location>
</feature>
<dbReference type="SUPFAM" id="SSF46894">
    <property type="entry name" value="C-terminal effector domain of the bipartite response regulators"/>
    <property type="match status" value="1"/>
</dbReference>
<dbReference type="CDD" id="cd06170">
    <property type="entry name" value="LuxR_C_like"/>
    <property type="match status" value="1"/>
</dbReference>
<dbReference type="Pfam" id="PF17874">
    <property type="entry name" value="TPR_MalT"/>
    <property type="match status" value="1"/>
</dbReference>
<dbReference type="GO" id="GO:0003677">
    <property type="term" value="F:DNA binding"/>
    <property type="evidence" value="ECO:0007669"/>
    <property type="project" value="UniProtKB-KW"/>
</dbReference>
<comment type="caution">
    <text evidence="5">The sequence shown here is derived from an EMBL/GenBank/DDBJ whole genome shotgun (WGS) entry which is preliminary data.</text>
</comment>
<accession>A0A419ESH1</accession>
<dbReference type="InterPro" id="IPR059106">
    <property type="entry name" value="WHD_MalT"/>
</dbReference>
<dbReference type="InterPro" id="IPR000792">
    <property type="entry name" value="Tscrpt_reg_LuxR_C"/>
</dbReference>
<dbReference type="SMART" id="SM00028">
    <property type="entry name" value="TPR"/>
    <property type="match status" value="5"/>
</dbReference>
<dbReference type="PROSITE" id="PS50043">
    <property type="entry name" value="HTH_LUXR_2"/>
    <property type="match status" value="1"/>
</dbReference>
<protein>
    <recommendedName>
        <fullName evidence="4">HTH luxR-type domain-containing protein</fullName>
    </recommendedName>
</protein>